<dbReference type="GO" id="GO:0005576">
    <property type="term" value="C:extracellular region"/>
    <property type="evidence" value="ECO:0007669"/>
    <property type="project" value="TreeGrafter"/>
</dbReference>
<keyword evidence="4" id="KW-0732">Signal</keyword>
<evidence type="ECO:0000256" key="3">
    <source>
        <dbReference type="RuleBase" id="RU004328"/>
    </source>
</evidence>
<feature type="signal peptide" evidence="4">
    <location>
        <begin position="1"/>
        <end position="16"/>
    </location>
</feature>
<protein>
    <recommendedName>
        <fullName evidence="2">ribonuclease T2</fullName>
        <ecNumber evidence="2">4.6.1.19</ecNumber>
    </recommendedName>
</protein>
<evidence type="ECO:0000313" key="6">
    <source>
        <dbReference type="Proteomes" id="UP000187283"/>
    </source>
</evidence>
<dbReference type="InterPro" id="IPR033130">
    <property type="entry name" value="RNase_T2_His_AS_2"/>
</dbReference>
<sequence length="247" mass="28173">MIFATLITAFFGLSCAQKFANTCVSSAPSCSISGSDSTCCVSYYGTITMAHQWSTLKGKSKQFTIHGMWPNRCDWSYLEQGCDLSRNYTGAGEIVKQRNVDLFNTLNRDWPSYDGDNSSFWDHEWNKHGTCYDPAAPKCLANYKQYDDLLMYFEQTHALYKKYDMYELLAKENIVPGFNYTRSSMEAALFKQAGLISKVRCDKAGNLSEIWSYFNIAGQNTFIPTTPKYNPTDCQNIHYPKKTIKKC</sequence>
<organism evidence="5 6">
    <name type="scientific">Smittium culicis</name>
    <dbReference type="NCBI Taxonomy" id="133412"/>
    <lineage>
        <taxon>Eukaryota</taxon>
        <taxon>Fungi</taxon>
        <taxon>Fungi incertae sedis</taxon>
        <taxon>Zoopagomycota</taxon>
        <taxon>Kickxellomycotina</taxon>
        <taxon>Harpellomycetes</taxon>
        <taxon>Harpellales</taxon>
        <taxon>Legeriomycetaceae</taxon>
        <taxon>Smittium</taxon>
    </lineage>
</organism>
<dbReference type="PROSITE" id="PS00531">
    <property type="entry name" value="RNASE_T2_2"/>
    <property type="match status" value="1"/>
</dbReference>
<name>A0A1R1XA54_9FUNG</name>
<dbReference type="Gene3D" id="3.90.730.10">
    <property type="entry name" value="Ribonuclease T2-like"/>
    <property type="match status" value="1"/>
</dbReference>
<proteinExistence type="inferred from homology"/>
<comment type="caution">
    <text evidence="5">The sequence shown here is derived from an EMBL/GenBank/DDBJ whole genome shotgun (WGS) entry which is preliminary data.</text>
</comment>
<evidence type="ECO:0000256" key="2">
    <source>
        <dbReference type="ARBA" id="ARBA00012571"/>
    </source>
</evidence>
<dbReference type="Proteomes" id="UP000187283">
    <property type="component" value="Unassembled WGS sequence"/>
</dbReference>
<dbReference type="EC" id="4.6.1.19" evidence="2"/>
<dbReference type="SUPFAM" id="SSF55895">
    <property type="entry name" value="Ribonuclease Rh-like"/>
    <property type="match status" value="1"/>
</dbReference>
<comment type="similarity">
    <text evidence="1 3">Belongs to the RNase T2 family.</text>
</comment>
<reference evidence="5 6" key="1">
    <citation type="submission" date="2017-01" db="EMBL/GenBank/DDBJ databases">
        <authorList>
            <person name="Mah S.A."/>
            <person name="Swanson W.J."/>
            <person name="Moy G.W."/>
            <person name="Vacquier V.D."/>
        </authorList>
    </citation>
    <scope>NUCLEOTIDE SEQUENCE [LARGE SCALE GENOMIC DNA]</scope>
    <source>
        <strain evidence="5 6">GSMNP</strain>
    </source>
</reference>
<evidence type="ECO:0000256" key="4">
    <source>
        <dbReference type="SAM" id="SignalP"/>
    </source>
</evidence>
<dbReference type="GO" id="GO:0006401">
    <property type="term" value="P:RNA catabolic process"/>
    <property type="evidence" value="ECO:0007669"/>
    <property type="project" value="TreeGrafter"/>
</dbReference>
<dbReference type="GO" id="GO:0003723">
    <property type="term" value="F:RNA binding"/>
    <property type="evidence" value="ECO:0007669"/>
    <property type="project" value="InterPro"/>
</dbReference>
<dbReference type="Pfam" id="PF00445">
    <property type="entry name" value="Ribonuclease_T2"/>
    <property type="match status" value="1"/>
</dbReference>
<dbReference type="InterPro" id="IPR001568">
    <property type="entry name" value="RNase_T2-like"/>
</dbReference>
<dbReference type="AlphaFoldDB" id="A0A1R1XA54"/>
<accession>A0A1R1XA54</accession>
<dbReference type="OrthoDB" id="435754at2759"/>
<dbReference type="GO" id="GO:0033897">
    <property type="term" value="F:ribonuclease T2 activity"/>
    <property type="evidence" value="ECO:0007669"/>
    <property type="project" value="UniProtKB-EC"/>
</dbReference>
<dbReference type="EMBL" id="LSSN01004438">
    <property type="protein sequence ID" value="OMJ11513.1"/>
    <property type="molecule type" value="Genomic_DNA"/>
</dbReference>
<evidence type="ECO:0000256" key="1">
    <source>
        <dbReference type="ARBA" id="ARBA00007469"/>
    </source>
</evidence>
<dbReference type="InterPro" id="IPR036430">
    <property type="entry name" value="RNase_T2-like_sf"/>
</dbReference>
<keyword evidence="6" id="KW-1185">Reference proteome</keyword>
<feature type="chain" id="PRO_5012277552" description="ribonuclease T2" evidence="4">
    <location>
        <begin position="17"/>
        <end position="247"/>
    </location>
</feature>
<evidence type="ECO:0000313" key="5">
    <source>
        <dbReference type="EMBL" id="OMJ11513.1"/>
    </source>
</evidence>
<dbReference type="PANTHER" id="PTHR11240:SF22">
    <property type="entry name" value="RIBONUCLEASE T2"/>
    <property type="match status" value="1"/>
</dbReference>
<dbReference type="PANTHER" id="PTHR11240">
    <property type="entry name" value="RIBONUCLEASE T2"/>
    <property type="match status" value="1"/>
</dbReference>
<gene>
    <name evidence="5" type="ORF">AYI70_g9675</name>
</gene>